<dbReference type="EMBL" id="WJEC01000529">
    <property type="protein sequence ID" value="KAF7482740.1"/>
    <property type="molecule type" value="Genomic_DNA"/>
</dbReference>
<name>A0A5E4A348_MARMO</name>
<reference evidence="1" key="2">
    <citation type="submission" date="2020-08" db="EMBL/GenBank/DDBJ databases">
        <authorList>
            <person name="Shumante A."/>
            <person name="Zimin A.V."/>
            <person name="Puiu D."/>
            <person name="Salzberg S.L."/>
        </authorList>
    </citation>
    <scope>NUCLEOTIDE SEQUENCE</scope>
    <source>
        <strain evidence="1">WC2-LM</strain>
        <tissue evidence="1">Liver</tissue>
    </source>
</reference>
<accession>A0A5E4A348</accession>
<sequence>MPAPEGVVVFVLRRAGASRLLWEPSSQEPASPRLAGTDRVSSGCLQHLWRIARLSAKSGPTI</sequence>
<dbReference type="AlphaFoldDB" id="A0A5E4A348"/>
<evidence type="ECO:0000313" key="1">
    <source>
        <dbReference type="EMBL" id="KAF7482740.1"/>
    </source>
</evidence>
<organism evidence="2 3">
    <name type="scientific">Marmota monax</name>
    <name type="common">Woodchuck</name>
    <dbReference type="NCBI Taxonomy" id="9995"/>
    <lineage>
        <taxon>Eukaryota</taxon>
        <taxon>Metazoa</taxon>
        <taxon>Chordata</taxon>
        <taxon>Craniata</taxon>
        <taxon>Vertebrata</taxon>
        <taxon>Euteleostomi</taxon>
        <taxon>Mammalia</taxon>
        <taxon>Eutheria</taxon>
        <taxon>Euarchontoglires</taxon>
        <taxon>Glires</taxon>
        <taxon>Rodentia</taxon>
        <taxon>Sciuromorpha</taxon>
        <taxon>Sciuridae</taxon>
        <taxon>Xerinae</taxon>
        <taxon>Marmotini</taxon>
        <taxon>Marmota</taxon>
    </lineage>
</organism>
<reference evidence="2 3" key="1">
    <citation type="submission" date="2019-04" db="EMBL/GenBank/DDBJ databases">
        <authorList>
            <person name="Alioto T."/>
            <person name="Alioto T."/>
        </authorList>
    </citation>
    <scope>NUCLEOTIDE SEQUENCE [LARGE SCALE GENOMIC DNA]</scope>
</reference>
<dbReference type="Proteomes" id="UP000335636">
    <property type="component" value="Unassembled WGS sequence"/>
</dbReference>
<gene>
    <name evidence="1" type="ORF">GHT09_005922</name>
    <name evidence="2" type="ORF">MONAX_5E040965</name>
</gene>
<proteinExistence type="predicted"/>
<protein>
    <submittedName>
        <fullName evidence="2">Uncharacterized protein</fullName>
    </submittedName>
</protein>
<keyword evidence="3" id="KW-1185">Reference proteome</keyword>
<dbReference type="Proteomes" id="UP000662637">
    <property type="component" value="Unassembled WGS sequence"/>
</dbReference>
<dbReference type="EMBL" id="CABDUW010000005">
    <property type="protein sequence ID" value="VTJ51538.1"/>
    <property type="molecule type" value="Genomic_DNA"/>
</dbReference>
<evidence type="ECO:0000313" key="2">
    <source>
        <dbReference type="EMBL" id="VTJ51538.1"/>
    </source>
</evidence>
<evidence type="ECO:0000313" key="3">
    <source>
        <dbReference type="Proteomes" id="UP000335636"/>
    </source>
</evidence>